<evidence type="ECO:0000313" key="3">
    <source>
        <dbReference type="Proteomes" id="UP001179361"/>
    </source>
</evidence>
<protein>
    <submittedName>
        <fullName evidence="2">DUF4034 domain-containing protein</fullName>
    </submittedName>
</protein>
<accession>A0ABS8Q1W7</accession>
<evidence type="ECO:0000256" key="1">
    <source>
        <dbReference type="SAM" id="SignalP"/>
    </source>
</evidence>
<proteinExistence type="predicted"/>
<name>A0ABS8Q1W7_9BURK</name>
<organism evidence="2 3">
    <name type="scientific">Massilia phyllostachyos</name>
    <dbReference type="NCBI Taxonomy" id="2898585"/>
    <lineage>
        <taxon>Bacteria</taxon>
        <taxon>Pseudomonadati</taxon>
        <taxon>Pseudomonadota</taxon>
        <taxon>Betaproteobacteria</taxon>
        <taxon>Burkholderiales</taxon>
        <taxon>Oxalobacteraceae</taxon>
        <taxon>Telluria group</taxon>
        <taxon>Massilia</taxon>
    </lineage>
</organism>
<dbReference type="Proteomes" id="UP001179361">
    <property type="component" value="Unassembled WGS sequence"/>
</dbReference>
<gene>
    <name evidence="2" type="ORF">LQ564_05345</name>
</gene>
<feature type="chain" id="PRO_5046387356" evidence="1">
    <location>
        <begin position="32"/>
        <end position="344"/>
    </location>
</feature>
<sequence>MKRSMSVPYLMLNLSVAAALSLVALPDVVWAAEPAPNAPITKAAAESFWWGDFAELERQNALYRQPNRFEPDGTLQLDLFRTGLTQVFGNNVRNVESYLKEVDALTLHWAQEYPKSALAHILHAEALMKHGWSYRGGGYISKVPPEALKEFYAYLRRAVDYLRTHADVALTDSHAHLLLLRAGTALGWNVEQLSAIAREGLQRNPDDITLYFEIVISLLPKWGGDAKVLDDFIRKTTEETRARYGMGMYARLYSYAVDGQFGHTLFENSLADWNKMKQGYEDMFARYPNSPTRLNRYAYMACLAKDKPTFLKVYGQVGTKIVLKEWGENPERNVEACRRWGTQL</sequence>
<keyword evidence="1" id="KW-0732">Signal</keyword>
<keyword evidence="3" id="KW-1185">Reference proteome</keyword>
<comment type="caution">
    <text evidence="2">The sequence shown here is derived from an EMBL/GenBank/DDBJ whole genome shotgun (WGS) entry which is preliminary data.</text>
</comment>
<reference evidence="2" key="1">
    <citation type="submission" date="2021-11" db="EMBL/GenBank/DDBJ databases">
        <title>The complete genome of Massilia sp sp. G4R7.</title>
        <authorList>
            <person name="Liu L."/>
            <person name="Yue J."/>
            <person name="Yuan J."/>
            <person name="Yang F."/>
            <person name="Li L."/>
        </authorList>
    </citation>
    <scope>NUCLEOTIDE SEQUENCE</scope>
    <source>
        <strain evidence="2">G4R7</strain>
    </source>
</reference>
<dbReference type="RefSeq" id="WP_231057033.1">
    <property type="nucleotide sequence ID" value="NZ_JAJNOC010000001.1"/>
</dbReference>
<dbReference type="EMBL" id="JAJNOC010000001">
    <property type="protein sequence ID" value="MCD2515736.1"/>
    <property type="molecule type" value="Genomic_DNA"/>
</dbReference>
<evidence type="ECO:0000313" key="2">
    <source>
        <dbReference type="EMBL" id="MCD2515736.1"/>
    </source>
</evidence>
<feature type="signal peptide" evidence="1">
    <location>
        <begin position="1"/>
        <end position="31"/>
    </location>
</feature>